<evidence type="ECO:0000313" key="2">
    <source>
        <dbReference type="EMBL" id="AZI58191.1"/>
    </source>
</evidence>
<gene>
    <name evidence="2" type="ORF">EH165_08620</name>
</gene>
<accession>A0A3G8ZX05</accession>
<dbReference type="EMBL" id="CP034170">
    <property type="protein sequence ID" value="AZI58191.1"/>
    <property type="molecule type" value="Genomic_DNA"/>
</dbReference>
<organism evidence="2 3">
    <name type="scientific">Nakamurella antarctica</name>
    <dbReference type="NCBI Taxonomy" id="1902245"/>
    <lineage>
        <taxon>Bacteria</taxon>
        <taxon>Bacillati</taxon>
        <taxon>Actinomycetota</taxon>
        <taxon>Actinomycetes</taxon>
        <taxon>Nakamurellales</taxon>
        <taxon>Nakamurellaceae</taxon>
        <taxon>Nakamurella</taxon>
    </lineage>
</organism>
<dbReference type="Proteomes" id="UP000268084">
    <property type="component" value="Chromosome"/>
</dbReference>
<keyword evidence="1" id="KW-0472">Membrane</keyword>
<sequence length="194" mass="20359">MPRLSRAGLPPEKRRTTTLVIVLAGIVVAGVLGSVLVGGLLRESPVPPTSLRGSGTPATSPTGSIDVVVSEAAAQNANATQVQKLFATYFSAINGRDYERYVAAVSQPLAKAQFDTNYATSVDTDGMVRQIHTDEAGKLQVLVSFVSTQSVDSAPPELPVKCIAWTVEWGMDGEPGALLIGTPVQSSTQMEECS</sequence>
<keyword evidence="1" id="KW-1133">Transmembrane helix</keyword>
<feature type="transmembrane region" description="Helical" evidence="1">
    <location>
        <begin position="20"/>
        <end position="41"/>
    </location>
</feature>
<evidence type="ECO:0000256" key="1">
    <source>
        <dbReference type="SAM" id="Phobius"/>
    </source>
</evidence>
<name>A0A3G8ZX05_9ACTN</name>
<keyword evidence="1" id="KW-0812">Transmembrane</keyword>
<evidence type="ECO:0000313" key="3">
    <source>
        <dbReference type="Proteomes" id="UP000268084"/>
    </source>
</evidence>
<reference evidence="2 3" key="2">
    <citation type="submission" date="2018-12" db="EMBL/GenBank/DDBJ databases">
        <title>Nakamurella antarcticus sp. nov., isolated from Antarctica South Shetland Islands soil.</title>
        <authorList>
            <person name="Peng F."/>
        </authorList>
    </citation>
    <scope>NUCLEOTIDE SEQUENCE [LARGE SCALE GENOMIC DNA]</scope>
    <source>
        <strain evidence="2 3">S14-144</strain>
    </source>
</reference>
<reference evidence="2 3" key="1">
    <citation type="submission" date="2018-11" db="EMBL/GenBank/DDBJ databases">
        <authorList>
            <person name="Da X."/>
        </authorList>
    </citation>
    <scope>NUCLEOTIDE SEQUENCE [LARGE SCALE GENOMIC DNA]</scope>
    <source>
        <strain evidence="2 3">S14-144</strain>
    </source>
</reference>
<dbReference type="KEGG" id="nak:EH165_08620"/>
<proteinExistence type="predicted"/>
<protein>
    <submittedName>
        <fullName evidence="2">Uncharacterized protein</fullName>
    </submittedName>
</protein>
<dbReference type="RefSeq" id="WP_124799100.1">
    <property type="nucleotide sequence ID" value="NZ_CP034170.1"/>
</dbReference>
<keyword evidence="3" id="KW-1185">Reference proteome</keyword>
<dbReference type="AlphaFoldDB" id="A0A3G8ZX05"/>
<dbReference type="OrthoDB" id="5181866at2"/>